<name>A0AA43RMM4_9ACTN</name>
<organism evidence="1 2">
    <name type="scientific">Phoenicibacter congonensis</name>
    <dbReference type="NCBI Taxonomy" id="1944646"/>
    <lineage>
        <taxon>Bacteria</taxon>
        <taxon>Bacillati</taxon>
        <taxon>Actinomycetota</taxon>
        <taxon>Coriobacteriia</taxon>
        <taxon>Eggerthellales</taxon>
        <taxon>Eggerthellaceae</taxon>
        <taxon>Phoenicibacter</taxon>
    </lineage>
</organism>
<sequence>MFGLQMVTEINAQPVVDSANSDGDKFSARVSSANGDGDKILEKLGRLHGLPFLLPRRINGDGDKCAASDSFCNW</sequence>
<protein>
    <submittedName>
        <fullName evidence="1">Uncharacterized protein</fullName>
    </submittedName>
</protein>
<comment type="caution">
    <text evidence="1">The sequence shown here is derived from an EMBL/GenBank/DDBJ whole genome shotgun (WGS) entry which is preliminary data.</text>
</comment>
<evidence type="ECO:0000313" key="1">
    <source>
        <dbReference type="EMBL" id="MDO4842387.1"/>
    </source>
</evidence>
<dbReference type="AlphaFoldDB" id="A0AA43RMM4"/>
<proteinExistence type="predicted"/>
<dbReference type="EMBL" id="JAUMVS010000155">
    <property type="protein sequence ID" value="MDO4842387.1"/>
    <property type="molecule type" value="Genomic_DNA"/>
</dbReference>
<dbReference type="Proteomes" id="UP001168575">
    <property type="component" value="Unassembled WGS sequence"/>
</dbReference>
<evidence type="ECO:0000313" key="2">
    <source>
        <dbReference type="Proteomes" id="UP001168575"/>
    </source>
</evidence>
<accession>A0AA43RMM4</accession>
<reference evidence="1" key="1">
    <citation type="submission" date="2023-07" db="EMBL/GenBank/DDBJ databases">
        <title>Between Cages and Wild: Unraveling the Impact of Captivity on Animal Microbiomes and Antimicrobial Resistance.</title>
        <authorList>
            <person name="Schmartz G.P."/>
            <person name="Rehner J."/>
            <person name="Schuff M.J."/>
            <person name="Becker S.L."/>
            <person name="Kravczyk M."/>
            <person name="Gurevich A."/>
            <person name="Francke R."/>
            <person name="Mueller R."/>
            <person name="Keller V."/>
            <person name="Keller A."/>
        </authorList>
    </citation>
    <scope>NUCLEOTIDE SEQUENCE</scope>
    <source>
        <strain evidence="1">S12M_St_49</strain>
    </source>
</reference>
<gene>
    <name evidence="1" type="ORF">Q3982_06910</name>
</gene>
<keyword evidence="2" id="KW-1185">Reference proteome</keyword>